<proteinExistence type="predicted"/>
<comment type="caution">
    <text evidence="5">The sequence shown here is derived from an EMBL/GenBank/DDBJ whole genome shotgun (WGS) entry which is preliminary data.</text>
</comment>
<organism evidence="5 6">
    <name type="scientific">Sphaerisporangium melleum</name>
    <dbReference type="NCBI Taxonomy" id="321316"/>
    <lineage>
        <taxon>Bacteria</taxon>
        <taxon>Bacillati</taxon>
        <taxon>Actinomycetota</taxon>
        <taxon>Actinomycetes</taxon>
        <taxon>Streptosporangiales</taxon>
        <taxon>Streptosporangiaceae</taxon>
        <taxon>Sphaerisporangium</taxon>
    </lineage>
</organism>
<name>A0A917RFS4_9ACTN</name>
<keyword evidence="3" id="KW-0804">Transcription</keyword>
<dbReference type="PANTHER" id="PTHR33204:SF37">
    <property type="entry name" value="HTH-TYPE TRANSCRIPTIONAL REGULATOR YODB"/>
    <property type="match status" value="1"/>
</dbReference>
<keyword evidence="2" id="KW-0238">DNA-binding</keyword>
<accession>A0A917RFS4</accession>
<dbReference type="SUPFAM" id="SSF46785">
    <property type="entry name" value="Winged helix' DNA-binding domain"/>
    <property type="match status" value="1"/>
</dbReference>
<evidence type="ECO:0000256" key="3">
    <source>
        <dbReference type="ARBA" id="ARBA00023163"/>
    </source>
</evidence>
<protein>
    <submittedName>
        <fullName evidence="5">HxlR family transcriptional regulator</fullName>
    </submittedName>
</protein>
<dbReference type="PROSITE" id="PS51118">
    <property type="entry name" value="HTH_HXLR"/>
    <property type="match status" value="1"/>
</dbReference>
<evidence type="ECO:0000313" key="5">
    <source>
        <dbReference type="EMBL" id="GGL05640.1"/>
    </source>
</evidence>
<evidence type="ECO:0000259" key="4">
    <source>
        <dbReference type="PROSITE" id="PS51118"/>
    </source>
</evidence>
<dbReference type="GO" id="GO:0003677">
    <property type="term" value="F:DNA binding"/>
    <property type="evidence" value="ECO:0007669"/>
    <property type="project" value="UniProtKB-KW"/>
</dbReference>
<reference evidence="5" key="2">
    <citation type="submission" date="2020-09" db="EMBL/GenBank/DDBJ databases">
        <authorList>
            <person name="Sun Q."/>
            <person name="Ohkuma M."/>
        </authorList>
    </citation>
    <scope>NUCLEOTIDE SEQUENCE</scope>
    <source>
        <strain evidence="5">JCM 13064</strain>
    </source>
</reference>
<evidence type="ECO:0000313" key="6">
    <source>
        <dbReference type="Proteomes" id="UP000645217"/>
    </source>
</evidence>
<keyword evidence="6" id="KW-1185">Reference proteome</keyword>
<dbReference type="RefSeq" id="WP_189165926.1">
    <property type="nucleotide sequence ID" value="NZ_BMNT01000034.1"/>
</dbReference>
<dbReference type="InterPro" id="IPR036388">
    <property type="entry name" value="WH-like_DNA-bd_sf"/>
</dbReference>
<dbReference type="PANTHER" id="PTHR33204">
    <property type="entry name" value="TRANSCRIPTIONAL REGULATOR, MARR FAMILY"/>
    <property type="match status" value="1"/>
</dbReference>
<evidence type="ECO:0000256" key="1">
    <source>
        <dbReference type="ARBA" id="ARBA00023015"/>
    </source>
</evidence>
<gene>
    <name evidence="5" type="ORF">GCM10007964_54860</name>
</gene>
<evidence type="ECO:0000256" key="2">
    <source>
        <dbReference type="ARBA" id="ARBA00023125"/>
    </source>
</evidence>
<reference evidence="5" key="1">
    <citation type="journal article" date="2014" name="Int. J. Syst. Evol. Microbiol.">
        <title>Complete genome sequence of Corynebacterium casei LMG S-19264T (=DSM 44701T), isolated from a smear-ripened cheese.</title>
        <authorList>
            <consortium name="US DOE Joint Genome Institute (JGI-PGF)"/>
            <person name="Walter F."/>
            <person name="Albersmeier A."/>
            <person name="Kalinowski J."/>
            <person name="Ruckert C."/>
        </authorList>
    </citation>
    <scope>NUCLEOTIDE SEQUENCE</scope>
    <source>
        <strain evidence="5">JCM 13064</strain>
    </source>
</reference>
<dbReference type="InterPro" id="IPR002577">
    <property type="entry name" value="HTH_HxlR"/>
</dbReference>
<dbReference type="Proteomes" id="UP000645217">
    <property type="component" value="Unassembled WGS sequence"/>
</dbReference>
<dbReference type="Gene3D" id="1.10.10.10">
    <property type="entry name" value="Winged helix-like DNA-binding domain superfamily/Winged helix DNA-binding domain"/>
    <property type="match status" value="1"/>
</dbReference>
<feature type="domain" description="HTH hxlR-type" evidence="4">
    <location>
        <begin position="24"/>
        <end position="122"/>
    </location>
</feature>
<sequence length="135" mass="15543">MEEQAIAERDEHEQIVFDVFARGCPSREAMEHITGRWGILALLALGEEAYRFNALRRRVDGVSEKMLAQTLQALERDGLVHREAQHTIPPRVEYSLTPLGREAARRLLGLIEWLEGEMPQVLAAREHYDRRRSLA</sequence>
<dbReference type="InterPro" id="IPR036390">
    <property type="entry name" value="WH_DNA-bd_sf"/>
</dbReference>
<dbReference type="EMBL" id="BMNT01000034">
    <property type="protein sequence ID" value="GGL05640.1"/>
    <property type="molecule type" value="Genomic_DNA"/>
</dbReference>
<keyword evidence="1" id="KW-0805">Transcription regulation</keyword>
<dbReference type="AlphaFoldDB" id="A0A917RFS4"/>
<dbReference type="Pfam" id="PF01638">
    <property type="entry name" value="HxlR"/>
    <property type="match status" value="1"/>
</dbReference>